<dbReference type="Gene3D" id="3.40.50.1240">
    <property type="entry name" value="Phosphoglycerate mutase-like"/>
    <property type="match status" value="1"/>
</dbReference>
<name>A0A0D0YXK4_9LACO</name>
<accession>A0A0D0YXK4</accession>
<dbReference type="OrthoDB" id="4131070at2"/>
<gene>
    <name evidence="4" type="ORF">WDC_0401</name>
</gene>
<dbReference type="SUPFAM" id="SSF53254">
    <property type="entry name" value="Phosphoglycerate mutase-like"/>
    <property type="match status" value="1"/>
</dbReference>
<dbReference type="GO" id="GO:0045820">
    <property type="term" value="P:negative regulation of glycolytic process"/>
    <property type="evidence" value="ECO:0007669"/>
    <property type="project" value="TreeGrafter"/>
</dbReference>
<feature type="active site" description="Proton donor/acceptor" evidence="2">
    <location>
        <position position="86"/>
    </location>
</feature>
<feature type="binding site" evidence="3">
    <location>
        <begin position="9"/>
        <end position="16"/>
    </location>
    <ligand>
        <name>substrate</name>
    </ligand>
</feature>
<dbReference type="EMBL" id="AWTT01000006">
    <property type="protein sequence ID" value="KIS03949.1"/>
    <property type="molecule type" value="Genomic_DNA"/>
</dbReference>
<dbReference type="GO" id="GO:0004331">
    <property type="term" value="F:fructose-2,6-bisphosphate 2-phosphatase activity"/>
    <property type="evidence" value="ECO:0007669"/>
    <property type="project" value="TreeGrafter"/>
</dbReference>
<dbReference type="InterPro" id="IPR051695">
    <property type="entry name" value="Phosphoglycerate_Mutase"/>
</dbReference>
<dbReference type="PIRSF" id="PIRSF000709">
    <property type="entry name" value="6PFK_2-Ptase"/>
    <property type="match status" value="1"/>
</dbReference>
<keyword evidence="1" id="KW-0378">Hydrolase</keyword>
<dbReference type="Proteomes" id="UP000032279">
    <property type="component" value="Unassembled WGS sequence"/>
</dbReference>
<evidence type="ECO:0000313" key="4">
    <source>
        <dbReference type="EMBL" id="KIS03949.1"/>
    </source>
</evidence>
<dbReference type="InterPro" id="IPR013078">
    <property type="entry name" value="His_Pase_superF_clade-1"/>
</dbReference>
<evidence type="ECO:0000313" key="5">
    <source>
        <dbReference type="Proteomes" id="UP000032279"/>
    </source>
</evidence>
<keyword evidence="5" id="KW-1185">Reference proteome</keyword>
<dbReference type="RefSeq" id="WP_044010130.1">
    <property type="nucleotide sequence ID" value="NZ_AWTT01000006.1"/>
</dbReference>
<dbReference type="PATRIC" id="fig|1335616.4.peg.402"/>
<dbReference type="CDD" id="cd07067">
    <property type="entry name" value="HP_PGM_like"/>
    <property type="match status" value="1"/>
</dbReference>
<dbReference type="GO" id="GO:0005829">
    <property type="term" value="C:cytosol"/>
    <property type="evidence" value="ECO:0007669"/>
    <property type="project" value="TreeGrafter"/>
</dbReference>
<dbReference type="AlphaFoldDB" id="A0A0D0YXK4"/>
<evidence type="ECO:0000256" key="3">
    <source>
        <dbReference type="PIRSR" id="PIRSR613078-2"/>
    </source>
</evidence>
<dbReference type="GO" id="GO:0043456">
    <property type="term" value="P:regulation of pentose-phosphate shunt"/>
    <property type="evidence" value="ECO:0007669"/>
    <property type="project" value="TreeGrafter"/>
</dbReference>
<protein>
    <submittedName>
        <fullName evidence="4">Phosphoglycerate mutase family</fullName>
    </submittedName>
</protein>
<organism evidence="4 5">
    <name type="scientific">Paucilactobacillus wasatchensis</name>
    <dbReference type="NCBI Taxonomy" id="1335616"/>
    <lineage>
        <taxon>Bacteria</taxon>
        <taxon>Bacillati</taxon>
        <taxon>Bacillota</taxon>
        <taxon>Bacilli</taxon>
        <taxon>Lactobacillales</taxon>
        <taxon>Lactobacillaceae</taxon>
        <taxon>Paucilactobacillus</taxon>
    </lineage>
</organism>
<dbReference type="SMART" id="SM00855">
    <property type="entry name" value="PGAM"/>
    <property type="match status" value="1"/>
</dbReference>
<dbReference type="STRING" id="1335616.WDC_0401"/>
<dbReference type="PANTHER" id="PTHR46517:SF1">
    <property type="entry name" value="FRUCTOSE-2,6-BISPHOSPHATASE TIGAR"/>
    <property type="match status" value="1"/>
</dbReference>
<comment type="caution">
    <text evidence="4">The sequence shown here is derived from an EMBL/GenBank/DDBJ whole genome shotgun (WGS) entry which is preliminary data.</text>
</comment>
<dbReference type="PANTHER" id="PTHR46517">
    <property type="entry name" value="FRUCTOSE-2,6-BISPHOSPHATASE TIGAR"/>
    <property type="match status" value="1"/>
</dbReference>
<dbReference type="Pfam" id="PF00300">
    <property type="entry name" value="His_Phos_1"/>
    <property type="match status" value="1"/>
</dbReference>
<feature type="binding site" evidence="3">
    <location>
        <position position="59"/>
    </location>
    <ligand>
        <name>substrate</name>
    </ligand>
</feature>
<proteinExistence type="predicted"/>
<dbReference type="InterPro" id="IPR029033">
    <property type="entry name" value="His_PPase_superfam"/>
</dbReference>
<evidence type="ECO:0000256" key="1">
    <source>
        <dbReference type="ARBA" id="ARBA00022801"/>
    </source>
</evidence>
<feature type="active site" description="Tele-phosphohistidine intermediate" evidence="2">
    <location>
        <position position="10"/>
    </location>
</feature>
<reference evidence="4 5" key="1">
    <citation type="submission" date="2013-08" db="EMBL/GenBank/DDBJ databases">
        <title>Lactobacillus wasatchii sp. WDC04, a late gas producing bacteria isolated from aged chedder cheese.</title>
        <authorList>
            <person name="Oberg C.J."/>
            <person name="Culumber M."/>
            <person name="McMahon D.J."/>
            <person name="Broadbent J.R."/>
            <person name="Oberg T.S."/>
            <person name="Ortaki F."/>
        </authorList>
    </citation>
    <scope>NUCLEOTIDE SEQUENCE [LARGE SCALE GENOMIC DNA]</scope>
    <source>
        <strain evidence="4 5">WDC04</strain>
    </source>
</reference>
<sequence length="219" mass="24450">MAVKVYFVRHGQTYLNLYNRIQGWSDAPLTKKGLEDAKRAAQVLKPIKFDAAFSSDSSRAVITARTILAANPSSLTEPITDPDFREEFFGYFEGADGAHTWDFLGRPLGLNTISEMIAGLSMEKVRDMIHDADPYGTAEDNVTFWQRLDRGFERLRQQPDETNVLVASHGTVLRSIISRFAPEMDSSASPKNGSITRLSLTPTDTKVDFFNQLTLPSNI</sequence>
<evidence type="ECO:0000256" key="2">
    <source>
        <dbReference type="PIRSR" id="PIRSR613078-1"/>
    </source>
</evidence>